<dbReference type="AlphaFoldDB" id="L2GNM0"/>
<dbReference type="RefSeq" id="XP_007604301.1">
    <property type="nucleotide sequence ID" value="XM_007604239.1"/>
</dbReference>
<reference evidence="9" key="1">
    <citation type="submission" date="2011-05" db="EMBL/GenBank/DDBJ databases">
        <title>The genome sequence of Vittaforma corneae strain ATCC 50505.</title>
        <authorList>
            <consortium name="The Broad Institute Genome Sequencing Platform"/>
            <person name="Cuomo C."/>
            <person name="Didier E."/>
            <person name="Bowers L."/>
            <person name="Young S.K."/>
            <person name="Zeng Q."/>
            <person name="Gargeya S."/>
            <person name="Fitzgerald M."/>
            <person name="Haas B."/>
            <person name="Abouelleil A."/>
            <person name="Alvarado L."/>
            <person name="Arachchi H.M."/>
            <person name="Berlin A."/>
            <person name="Chapman S.B."/>
            <person name="Gearin G."/>
            <person name="Goldberg J."/>
            <person name="Griggs A."/>
            <person name="Gujja S."/>
            <person name="Hansen M."/>
            <person name="Heiman D."/>
            <person name="Howarth C."/>
            <person name="Larimer J."/>
            <person name="Lui A."/>
            <person name="MacDonald P.J.P."/>
            <person name="McCowen C."/>
            <person name="Montmayeur A."/>
            <person name="Murphy C."/>
            <person name="Neiman D."/>
            <person name="Pearson M."/>
            <person name="Priest M."/>
            <person name="Roberts A."/>
            <person name="Saif S."/>
            <person name="Shea T."/>
            <person name="Sisk P."/>
            <person name="Stolte C."/>
            <person name="Sykes S."/>
            <person name="Wortman J."/>
            <person name="Nusbaum C."/>
            <person name="Birren B."/>
        </authorList>
    </citation>
    <scope>NUCLEOTIDE SEQUENCE [LARGE SCALE GENOMIC DNA]</scope>
    <source>
        <strain evidence="9">ATCC 50505</strain>
    </source>
</reference>
<evidence type="ECO:0000256" key="3">
    <source>
        <dbReference type="ARBA" id="ARBA00022448"/>
    </source>
</evidence>
<keyword evidence="5" id="KW-0653">Protein transport</keyword>
<dbReference type="EMBL" id="JH370134">
    <property type="protein sequence ID" value="ELA42209.1"/>
    <property type="molecule type" value="Genomic_DNA"/>
</dbReference>
<dbReference type="GO" id="GO:0000054">
    <property type="term" value="P:ribosomal subunit export from nucleus"/>
    <property type="evidence" value="ECO:0007669"/>
    <property type="project" value="TreeGrafter"/>
</dbReference>
<accession>L2GNM0</accession>
<dbReference type="GO" id="GO:0005525">
    <property type="term" value="F:GTP binding"/>
    <property type="evidence" value="ECO:0007669"/>
    <property type="project" value="UniProtKB-KW"/>
</dbReference>
<dbReference type="SMART" id="SM00173">
    <property type="entry name" value="RAS"/>
    <property type="match status" value="1"/>
</dbReference>
<dbReference type="PROSITE" id="PS51418">
    <property type="entry name" value="RAN"/>
    <property type="match status" value="1"/>
</dbReference>
<organism evidence="8 9">
    <name type="scientific">Vittaforma corneae (strain ATCC 50505)</name>
    <name type="common">Microsporidian parasite</name>
    <name type="synonym">Nosema corneum</name>
    <dbReference type="NCBI Taxonomy" id="993615"/>
    <lineage>
        <taxon>Eukaryota</taxon>
        <taxon>Fungi</taxon>
        <taxon>Fungi incertae sedis</taxon>
        <taxon>Microsporidia</taxon>
        <taxon>Nosematidae</taxon>
        <taxon>Vittaforma</taxon>
    </lineage>
</organism>
<dbReference type="HOGENOM" id="CLU_041217_10_6_1"/>
<comment type="similarity">
    <text evidence="2">Belongs to the small GTPase superfamily. Ran family.</text>
</comment>
<sequence>MQVFEGPEEPNLTEPVLQKEPNKTYKFKICLVGDGGTGKTTFINKVLNGDFISKYYATQGAVTKFLTLGIGENSYVKYEVWDTAGQEKNVGLRDGYYIGAIAGFFFFDANSRETMANIPKHMKAFYNACGVENPKMFILANKIDIAKNMCDFSKYAPKVAHYNPEFVEISAKTGYNFDKPFTKLTRSLFNDPSLNLTANISLESVDFNYDILAGTPSVEDASKIADLAPEE</sequence>
<protein>
    <submittedName>
        <fullName evidence="8">Small GTP-binding protein domain protein</fullName>
    </submittedName>
</protein>
<dbReference type="PRINTS" id="PR00449">
    <property type="entry name" value="RASTRNSFRMNG"/>
</dbReference>
<dbReference type="Gene3D" id="3.40.50.300">
    <property type="entry name" value="P-loop containing nucleotide triphosphate hydrolases"/>
    <property type="match status" value="1"/>
</dbReference>
<dbReference type="GO" id="GO:0003924">
    <property type="term" value="F:GTPase activity"/>
    <property type="evidence" value="ECO:0007669"/>
    <property type="project" value="InterPro"/>
</dbReference>
<keyword evidence="6" id="KW-0342">GTP-binding</keyword>
<evidence type="ECO:0000256" key="7">
    <source>
        <dbReference type="ARBA" id="ARBA00023242"/>
    </source>
</evidence>
<evidence type="ECO:0000313" key="9">
    <source>
        <dbReference type="Proteomes" id="UP000011082"/>
    </source>
</evidence>
<dbReference type="GO" id="GO:0006606">
    <property type="term" value="P:protein import into nucleus"/>
    <property type="evidence" value="ECO:0007669"/>
    <property type="project" value="TreeGrafter"/>
</dbReference>
<dbReference type="VEuPathDB" id="MicrosporidiaDB:VICG_00852"/>
<dbReference type="GO" id="GO:0005634">
    <property type="term" value="C:nucleus"/>
    <property type="evidence" value="ECO:0007669"/>
    <property type="project" value="UniProtKB-SubCell"/>
</dbReference>
<dbReference type="STRING" id="993615.L2GNM0"/>
<name>L2GNM0_VITCO</name>
<evidence type="ECO:0000313" key="8">
    <source>
        <dbReference type="EMBL" id="ELA42209.1"/>
    </source>
</evidence>
<proteinExistence type="inferred from homology"/>
<gene>
    <name evidence="8" type="ORF">VICG_00852</name>
</gene>
<evidence type="ECO:0000256" key="5">
    <source>
        <dbReference type="ARBA" id="ARBA00022927"/>
    </source>
</evidence>
<evidence type="ECO:0000256" key="6">
    <source>
        <dbReference type="ARBA" id="ARBA00023134"/>
    </source>
</evidence>
<evidence type="ECO:0000256" key="2">
    <source>
        <dbReference type="ARBA" id="ARBA00008028"/>
    </source>
</evidence>
<comment type="subcellular location">
    <subcellularLocation>
        <location evidence="1">Nucleus</location>
    </subcellularLocation>
</comment>
<dbReference type="PANTHER" id="PTHR24071:SF0">
    <property type="entry name" value="GTP-BINDING NUCLEAR PROTEIN RAN"/>
    <property type="match status" value="1"/>
</dbReference>
<dbReference type="InterPro" id="IPR002041">
    <property type="entry name" value="Ran_GTPase"/>
</dbReference>
<dbReference type="OrthoDB" id="48625at2759"/>
<dbReference type="OMA" id="NACGVEN"/>
<dbReference type="GeneID" id="19881566"/>
<dbReference type="InterPro" id="IPR027417">
    <property type="entry name" value="P-loop_NTPase"/>
</dbReference>
<dbReference type="GO" id="GO:0005737">
    <property type="term" value="C:cytoplasm"/>
    <property type="evidence" value="ECO:0007669"/>
    <property type="project" value="TreeGrafter"/>
</dbReference>
<dbReference type="InterPro" id="IPR001806">
    <property type="entry name" value="Small_GTPase"/>
</dbReference>
<dbReference type="NCBIfam" id="TIGR00231">
    <property type="entry name" value="small_GTP"/>
    <property type="match status" value="1"/>
</dbReference>
<dbReference type="SMART" id="SM00176">
    <property type="entry name" value="RAN"/>
    <property type="match status" value="1"/>
</dbReference>
<evidence type="ECO:0000256" key="1">
    <source>
        <dbReference type="ARBA" id="ARBA00004123"/>
    </source>
</evidence>
<keyword evidence="4" id="KW-0547">Nucleotide-binding</keyword>
<dbReference type="SUPFAM" id="SSF52540">
    <property type="entry name" value="P-loop containing nucleoside triphosphate hydrolases"/>
    <property type="match status" value="1"/>
</dbReference>
<keyword evidence="7" id="KW-0539">Nucleus</keyword>
<dbReference type="FunCoup" id="L2GNM0">
    <property type="interactions" value="328"/>
</dbReference>
<dbReference type="PANTHER" id="PTHR24071">
    <property type="entry name" value="RAN GTPASE"/>
    <property type="match status" value="1"/>
</dbReference>
<keyword evidence="9" id="KW-1185">Reference proteome</keyword>
<dbReference type="Pfam" id="PF00071">
    <property type="entry name" value="Ras"/>
    <property type="match status" value="1"/>
</dbReference>
<dbReference type="InParanoid" id="L2GNM0"/>
<dbReference type="Proteomes" id="UP000011082">
    <property type="component" value="Unassembled WGS sequence"/>
</dbReference>
<dbReference type="PROSITE" id="PS51419">
    <property type="entry name" value="RAB"/>
    <property type="match status" value="1"/>
</dbReference>
<evidence type="ECO:0000256" key="4">
    <source>
        <dbReference type="ARBA" id="ARBA00022741"/>
    </source>
</evidence>
<dbReference type="InterPro" id="IPR005225">
    <property type="entry name" value="Small_GTP-bd"/>
</dbReference>
<keyword evidence="3" id="KW-0813">Transport</keyword>
<dbReference type="SMART" id="SM00175">
    <property type="entry name" value="RAB"/>
    <property type="match status" value="1"/>
</dbReference>